<dbReference type="SUPFAM" id="SSF51905">
    <property type="entry name" value="FAD/NAD(P)-binding domain"/>
    <property type="match status" value="1"/>
</dbReference>
<dbReference type="PANTHER" id="PTHR43747">
    <property type="entry name" value="FAD-BINDING PROTEIN"/>
    <property type="match status" value="1"/>
</dbReference>
<dbReference type="Gene3D" id="3.50.50.60">
    <property type="entry name" value="FAD/NAD(P)-binding domain"/>
    <property type="match status" value="1"/>
</dbReference>
<comment type="caution">
    <text evidence="1">The sequence shown here is derived from an EMBL/GenBank/DDBJ whole genome shotgun (WGS) entry which is preliminary data.</text>
</comment>
<evidence type="ECO:0000313" key="1">
    <source>
        <dbReference type="EMBL" id="MCX2972003.1"/>
    </source>
</evidence>
<protein>
    <submittedName>
        <fullName evidence="1">Tryptophan 7-halogenase</fullName>
    </submittedName>
</protein>
<evidence type="ECO:0000313" key="2">
    <source>
        <dbReference type="Proteomes" id="UP001143307"/>
    </source>
</evidence>
<dbReference type="RefSeq" id="WP_279251072.1">
    <property type="nucleotide sequence ID" value="NZ_SHNP01000001.1"/>
</dbReference>
<dbReference type="Pfam" id="PF04820">
    <property type="entry name" value="Trp_halogenase"/>
    <property type="match status" value="1"/>
</dbReference>
<dbReference type="EMBL" id="SHNP01000001">
    <property type="protein sequence ID" value="MCX2972003.1"/>
    <property type="molecule type" value="Genomic_DNA"/>
</dbReference>
<organism evidence="1 2">
    <name type="scientific">Candidatus Seongchinamella marina</name>
    <dbReference type="NCBI Taxonomy" id="2518990"/>
    <lineage>
        <taxon>Bacteria</taxon>
        <taxon>Pseudomonadati</taxon>
        <taxon>Pseudomonadota</taxon>
        <taxon>Gammaproteobacteria</taxon>
        <taxon>Cellvibrionales</taxon>
        <taxon>Halieaceae</taxon>
        <taxon>Seongchinamella</taxon>
    </lineage>
</organism>
<dbReference type="InterPro" id="IPR050816">
    <property type="entry name" value="Flavin-dep_Halogenase_NPB"/>
</dbReference>
<dbReference type="PIRSF" id="PIRSF011396">
    <property type="entry name" value="Trp_halogenase"/>
    <property type="match status" value="1"/>
</dbReference>
<keyword evidence="2" id="KW-1185">Reference proteome</keyword>
<name>A0ABT3SPT4_9GAMM</name>
<dbReference type="Proteomes" id="UP001143307">
    <property type="component" value="Unassembled WGS sequence"/>
</dbReference>
<sequence length="495" mass="56084">MQNKSIKRVVIAGGGTAGWMAAAALSKLIGKQLDIALVESDDIPTVGVGEATIPTILTINRLLQIPEPEFLQATQGTFKLGIEFENWRKQGHRYIHSFGDTGQGCWAAGFHHFWLKGMERGISSDYGEYCPELKAAEQSKFAIQSQKKLNYAYHLDAGLYGRFLRKIAEQHGVRRIEGKISDVQCNTDDGYIQSLRLESGQVVEGDLFIDCTGFRALLIEQALESGFDDWSHWLPCDSALAVQTESVGEAVPYTRSIARCSGWQWRIPLQHRVGNGFVYSSKYLSDDKAEQILLDNVEGAPITKPRPIKFRTGQRKQYWNKNCIALGLSSGFIEPLESTSIHLIQNGIMWLLLMFPFQGITKSVVNEYNEKLRREADCIRDFIILHYHVTERDDTDFWNYCREMSIPDSLQHRIDLFRETGRVFKPQDDVFAENSWVQVMMGQGITPEQYHPIVDMMSDVELKSFLQTIENNAKSLVSQLPSHADFVAHYCKAVG</sequence>
<dbReference type="PANTHER" id="PTHR43747:SF4">
    <property type="entry name" value="FLAVIN-DEPENDENT TRYPTOPHAN HALOGENASE"/>
    <property type="match status" value="1"/>
</dbReference>
<gene>
    <name evidence="1" type="ORF">EYC87_00200</name>
</gene>
<dbReference type="InterPro" id="IPR036188">
    <property type="entry name" value="FAD/NAD-bd_sf"/>
</dbReference>
<dbReference type="InterPro" id="IPR006905">
    <property type="entry name" value="Flavin_halogenase"/>
</dbReference>
<proteinExistence type="predicted"/>
<reference evidence="1" key="1">
    <citation type="submission" date="2019-02" db="EMBL/GenBank/DDBJ databases">
        <authorList>
            <person name="Li S.-H."/>
        </authorList>
    </citation>
    <scope>NUCLEOTIDE SEQUENCE</scope>
    <source>
        <strain evidence="1">IMCC8485</strain>
    </source>
</reference>
<dbReference type="InterPro" id="IPR033856">
    <property type="entry name" value="Trp_halogen"/>
</dbReference>
<accession>A0ABT3SPT4</accession>